<dbReference type="InterPro" id="IPR004358">
    <property type="entry name" value="Sig_transdc_His_kin-like_C"/>
</dbReference>
<dbReference type="Pfam" id="PF02518">
    <property type="entry name" value="HATPase_c"/>
    <property type="match status" value="1"/>
</dbReference>
<dbReference type="InterPro" id="IPR005467">
    <property type="entry name" value="His_kinase_dom"/>
</dbReference>
<keyword evidence="8 11" id="KW-0418">Kinase</keyword>
<keyword evidence="6" id="KW-0808">Transferase</keyword>
<dbReference type="PANTHER" id="PTHR44936:SF10">
    <property type="entry name" value="SENSOR PROTEIN RSTB"/>
    <property type="match status" value="1"/>
</dbReference>
<dbReference type="Gene3D" id="3.30.565.10">
    <property type="entry name" value="Histidine kinase-like ATPase, C-terminal domain"/>
    <property type="match status" value="1"/>
</dbReference>
<dbReference type="GO" id="GO:0005886">
    <property type="term" value="C:plasma membrane"/>
    <property type="evidence" value="ECO:0007669"/>
    <property type="project" value="UniProtKB-SubCell"/>
</dbReference>
<sequence>MNQARHRSALQQPQPDCCATVLRLLAASSPNWPEIALVTARDPALCMLLLSAAPLCPRELDDGLNSVLRHRLETLGADLLRAWLLGMPCSPTHQGNALLLAECALHLALETHYPRPDEAYLAGLWFNLSTDPGGEARQEPAARISLQADNPRQMLARLVSDCGLPATLSNALELGTLLDEQIEQAHPLVRLLHAARQLSTDGWEQHVSRLAPLTGLPASSLTSLRTDVGYIVAGHAAYPPPPQRASGAMTVFGSPDKVIAPDNEPIIAAALHGLIVAGFSDVDAEQAIRRLAIACPLLSGEALPIVLHPDDDGVLQPLLGAADAEAVRGLGELRLRVEDEASQVALAQRSGVHTSYFPATRTPGRSMADWHLQRWLGRRGFSCIPLQLGPVTGVAVVALEHEHSLGISERWQLGELLSAAGRVLLTLRRQDHAIAAREQELHARFREHVRRIAHEATNPLTVIKNRLSLIGQDHANDGSLQEDMSLLNAELDRIGNLLRQAGNLPVAERELASCNVVELMQEMRALYGESLFTQRGIQLELRAASGTPPVAMPPSALKQVLLNLMRNAAEALQPGGRLLLALAGQVVVDGHACAELRLVDNGPGLPPERTSNLFAPRPSAKGGNHQGIGLSVVRDILTQWKSSILCRSQSGSGTTFQIFIPLDHSR</sequence>
<evidence type="ECO:0000313" key="12">
    <source>
        <dbReference type="Proteomes" id="UP000248259"/>
    </source>
</evidence>
<dbReference type="OrthoDB" id="9797768at2"/>
<dbReference type="Proteomes" id="UP000248259">
    <property type="component" value="Unassembled WGS sequence"/>
</dbReference>
<comment type="catalytic activity">
    <reaction evidence="1">
        <text>ATP + protein L-histidine = ADP + protein N-phospho-L-histidine.</text>
        <dbReference type="EC" id="2.7.13.3"/>
    </reaction>
</comment>
<keyword evidence="4" id="KW-0472">Membrane</keyword>
<dbReference type="SUPFAM" id="SSF55874">
    <property type="entry name" value="ATPase domain of HSP90 chaperone/DNA topoisomerase II/histidine kinase"/>
    <property type="match status" value="1"/>
</dbReference>
<reference evidence="11 12" key="1">
    <citation type="submission" date="2018-06" db="EMBL/GenBank/DDBJ databases">
        <title>Azoarcus communis strain SWub3 genome.</title>
        <authorList>
            <person name="Zorraquino Salvo V."/>
            <person name="Toubiana D."/>
            <person name="Blumwald E."/>
        </authorList>
    </citation>
    <scope>NUCLEOTIDE SEQUENCE [LARGE SCALE GENOMIC DNA]</scope>
    <source>
        <strain evidence="11 12">SWub3</strain>
    </source>
</reference>
<dbReference type="SUPFAM" id="SSF109604">
    <property type="entry name" value="HD-domain/PDEase-like"/>
    <property type="match status" value="1"/>
</dbReference>
<dbReference type="Gene3D" id="1.10.3210.10">
    <property type="entry name" value="Hypothetical protein af1432"/>
    <property type="match status" value="1"/>
</dbReference>
<organism evidence="11 12">
    <name type="scientific">Parazoarcus communis SWub3 = DSM 12120</name>
    <dbReference type="NCBI Taxonomy" id="1121029"/>
    <lineage>
        <taxon>Bacteria</taxon>
        <taxon>Pseudomonadati</taxon>
        <taxon>Pseudomonadota</taxon>
        <taxon>Betaproteobacteria</taxon>
        <taxon>Rhodocyclales</taxon>
        <taxon>Zoogloeaceae</taxon>
        <taxon>Parazoarcus</taxon>
    </lineage>
</organism>
<evidence type="ECO:0000259" key="10">
    <source>
        <dbReference type="PROSITE" id="PS50109"/>
    </source>
</evidence>
<evidence type="ECO:0000256" key="6">
    <source>
        <dbReference type="ARBA" id="ARBA00022679"/>
    </source>
</evidence>
<dbReference type="CDD" id="cd00082">
    <property type="entry name" value="HisKA"/>
    <property type="match status" value="1"/>
</dbReference>
<dbReference type="PRINTS" id="PR00344">
    <property type="entry name" value="BCTRLSENSOR"/>
</dbReference>
<dbReference type="InterPro" id="IPR036097">
    <property type="entry name" value="HisK_dim/P_sf"/>
</dbReference>
<evidence type="ECO:0000256" key="3">
    <source>
        <dbReference type="ARBA" id="ARBA00012438"/>
    </source>
</evidence>
<dbReference type="SUPFAM" id="SSF47384">
    <property type="entry name" value="Homodimeric domain of signal transducing histidine kinase"/>
    <property type="match status" value="1"/>
</dbReference>
<dbReference type="SMART" id="SM00387">
    <property type="entry name" value="HATPase_c"/>
    <property type="match status" value="1"/>
</dbReference>
<keyword evidence="5" id="KW-0597">Phosphoprotein</keyword>
<evidence type="ECO:0000256" key="5">
    <source>
        <dbReference type="ARBA" id="ARBA00022553"/>
    </source>
</evidence>
<dbReference type="GO" id="GO:0000155">
    <property type="term" value="F:phosphorelay sensor kinase activity"/>
    <property type="evidence" value="ECO:0007669"/>
    <property type="project" value="InterPro"/>
</dbReference>
<evidence type="ECO:0000256" key="2">
    <source>
        <dbReference type="ARBA" id="ARBA00004651"/>
    </source>
</evidence>
<dbReference type="Gene3D" id="1.10.287.130">
    <property type="match status" value="1"/>
</dbReference>
<dbReference type="EC" id="2.7.13.3" evidence="3"/>
<dbReference type="AlphaFoldDB" id="A0A323UT60"/>
<comment type="caution">
    <text evidence="11">The sequence shown here is derived from an EMBL/GenBank/DDBJ whole genome shotgun (WGS) entry which is preliminary data.</text>
</comment>
<evidence type="ECO:0000256" key="4">
    <source>
        <dbReference type="ARBA" id="ARBA00022475"/>
    </source>
</evidence>
<evidence type="ECO:0000256" key="9">
    <source>
        <dbReference type="ARBA" id="ARBA00022840"/>
    </source>
</evidence>
<dbReference type="PANTHER" id="PTHR44936">
    <property type="entry name" value="SENSOR PROTEIN CREC"/>
    <property type="match status" value="1"/>
</dbReference>
<protein>
    <recommendedName>
        <fullName evidence="3">histidine kinase</fullName>
        <ecNumber evidence="3">2.7.13.3</ecNumber>
    </recommendedName>
</protein>
<accession>A0A323UT60</accession>
<keyword evidence="9" id="KW-0067">ATP-binding</keyword>
<dbReference type="InterPro" id="IPR050980">
    <property type="entry name" value="2C_sensor_his_kinase"/>
</dbReference>
<evidence type="ECO:0000256" key="8">
    <source>
        <dbReference type="ARBA" id="ARBA00022777"/>
    </source>
</evidence>
<dbReference type="PROSITE" id="PS50109">
    <property type="entry name" value="HIS_KIN"/>
    <property type="match status" value="1"/>
</dbReference>
<name>A0A323UT60_9RHOO</name>
<comment type="subcellular location">
    <subcellularLocation>
        <location evidence="2">Cell membrane</location>
        <topology evidence="2">Multi-pass membrane protein</topology>
    </subcellularLocation>
</comment>
<dbReference type="InterPro" id="IPR003661">
    <property type="entry name" value="HisK_dim/P_dom"/>
</dbReference>
<evidence type="ECO:0000313" key="11">
    <source>
        <dbReference type="EMBL" id="PZA15577.1"/>
    </source>
</evidence>
<dbReference type="RefSeq" id="WP_110526942.1">
    <property type="nucleotide sequence ID" value="NZ_QKOE01000013.1"/>
</dbReference>
<dbReference type="InterPro" id="IPR003594">
    <property type="entry name" value="HATPase_dom"/>
</dbReference>
<evidence type="ECO:0000256" key="1">
    <source>
        <dbReference type="ARBA" id="ARBA00000085"/>
    </source>
</evidence>
<proteinExistence type="predicted"/>
<feature type="domain" description="Histidine kinase" evidence="10">
    <location>
        <begin position="451"/>
        <end position="664"/>
    </location>
</feature>
<keyword evidence="4" id="KW-1003">Cell membrane</keyword>
<evidence type="ECO:0000256" key="7">
    <source>
        <dbReference type="ARBA" id="ARBA00022741"/>
    </source>
</evidence>
<keyword evidence="7" id="KW-0547">Nucleotide-binding</keyword>
<dbReference type="InterPro" id="IPR036890">
    <property type="entry name" value="HATPase_C_sf"/>
</dbReference>
<gene>
    <name evidence="11" type="ORF">DNK49_16300</name>
</gene>
<dbReference type="EMBL" id="QKOE01000013">
    <property type="protein sequence ID" value="PZA15577.1"/>
    <property type="molecule type" value="Genomic_DNA"/>
</dbReference>
<dbReference type="GO" id="GO:0005524">
    <property type="term" value="F:ATP binding"/>
    <property type="evidence" value="ECO:0007669"/>
    <property type="project" value="UniProtKB-KW"/>
</dbReference>
<keyword evidence="12" id="KW-1185">Reference proteome</keyword>